<evidence type="ECO:0000313" key="2">
    <source>
        <dbReference type="EMBL" id="AIE85375.1"/>
    </source>
</evidence>
<dbReference type="HOGENOM" id="CLU_2787759_0_0_0"/>
<protein>
    <submittedName>
        <fullName evidence="2">Uncharacterized protein</fullName>
    </submittedName>
</protein>
<dbReference type="STRING" id="661478.OP10G_2007"/>
<evidence type="ECO:0000313" key="3">
    <source>
        <dbReference type="Proteomes" id="UP000027982"/>
    </source>
</evidence>
<feature type="region of interest" description="Disordered" evidence="1">
    <location>
        <begin position="1"/>
        <end position="27"/>
    </location>
</feature>
<accession>A0A068NRI1</accession>
<gene>
    <name evidence="2" type="ORF">OP10G_2007</name>
</gene>
<organism evidence="2 3">
    <name type="scientific">Fimbriimonas ginsengisoli Gsoil 348</name>
    <dbReference type="NCBI Taxonomy" id="661478"/>
    <lineage>
        <taxon>Bacteria</taxon>
        <taxon>Bacillati</taxon>
        <taxon>Armatimonadota</taxon>
        <taxon>Fimbriimonadia</taxon>
        <taxon>Fimbriimonadales</taxon>
        <taxon>Fimbriimonadaceae</taxon>
        <taxon>Fimbriimonas</taxon>
    </lineage>
</organism>
<reference evidence="2 3" key="1">
    <citation type="journal article" date="2014" name="PLoS ONE">
        <title>The first complete genome sequence of the class fimbriimonadia in the phylum armatimonadetes.</title>
        <authorList>
            <person name="Hu Z.Y."/>
            <person name="Wang Y.Z."/>
            <person name="Im W.T."/>
            <person name="Wang S.Y."/>
            <person name="Zhao G.P."/>
            <person name="Zheng H.J."/>
            <person name="Quan Z.X."/>
        </authorList>
    </citation>
    <scope>NUCLEOTIDE SEQUENCE [LARGE SCALE GENOMIC DNA]</scope>
    <source>
        <strain evidence="2">Gsoil 348</strain>
    </source>
</reference>
<sequence>MDSHRRFQGEHGRRLSQWRPSVPAHRKPVNRAVRHPRVWSYTNRSPFDYEVHRLLFGMTVYWITEGRL</sequence>
<name>A0A068NRI1_FIMGI</name>
<dbReference type="Proteomes" id="UP000027982">
    <property type="component" value="Chromosome"/>
</dbReference>
<dbReference type="AlphaFoldDB" id="A0A068NRI1"/>
<feature type="compositionally biased region" description="Basic and acidic residues" evidence="1">
    <location>
        <begin position="1"/>
        <end position="13"/>
    </location>
</feature>
<keyword evidence="3" id="KW-1185">Reference proteome</keyword>
<dbReference type="KEGG" id="fgi:OP10G_2007"/>
<proteinExistence type="predicted"/>
<dbReference type="EMBL" id="CP007139">
    <property type="protein sequence ID" value="AIE85375.1"/>
    <property type="molecule type" value="Genomic_DNA"/>
</dbReference>
<dbReference type="RefSeq" id="WP_025226049.1">
    <property type="nucleotide sequence ID" value="NZ_CP007139.1"/>
</dbReference>
<evidence type="ECO:0000256" key="1">
    <source>
        <dbReference type="SAM" id="MobiDB-lite"/>
    </source>
</evidence>